<protein>
    <submittedName>
        <fullName evidence="2">Uncharacterized protein</fullName>
    </submittedName>
</protein>
<accession>A0A6A4HNH4</accession>
<evidence type="ECO:0000256" key="1">
    <source>
        <dbReference type="SAM" id="MobiDB-lite"/>
    </source>
</evidence>
<evidence type="ECO:0000313" key="2">
    <source>
        <dbReference type="EMBL" id="KAE9400019.1"/>
    </source>
</evidence>
<proteinExistence type="predicted"/>
<keyword evidence="3" id="KW-1185">Reference proteome</keyword>
<feature type="compositionally biased region" description="Low complexity" evidence="1">
    <location>
        <begin position="82"/>
        <end position="119"/>
    </location>
</feature>
<evidence type="ECO:0000313" key="3">
    <source>
        <dbReference type="Proteomes" id="UP000799118"/>
    </source>
</evidence>
<name>A0A6A4HNH4_9AGAR</name>
<dbReference type="Proteomes" id="UP000799118">
    <property type="component" value="Unassembled WGS sequence"/>
</dbReference>
<dbReference type="EMBL" id="ML769462">
    <property type="protein sequence ID" value="KAE9400019.1"/>
    <property type="molecule type" value="Genomic_DNA"/>
</dbReference>
<feature type="compositionally biased region" description="Polar residues" evidence="1">
    <location>
        <begin position="149"/>
        <end position="168"/>
    </location>
</feature>
<dbReference type="AlphaFoldDB" id="A0A6A4HNH4"/>
<feature type="region of interest" description="Disordered" evidence="1">
    <location>
        <begin position="82"/>
        <end position="184"/>
    </location>
</feature>
<reference evidence="2" key="1">
    <citation type="journal article" date="2019" name="Environ. Microbiol.">
        <title>Fungal ecological strategies reflected in gene transcription - a case study of two litter decomposers.</title>
        <authorList>
            <person name="Barbi F."/>
            <person name="Kohler A."/>
            <person name="Barry K."/>
            <person name="Baskaran P."/>
            <person name="Daum C."/>
            <person name="Fauchery L."/>
            <person name="Ihrmark K."/>
            <person name="Kuo A."/>
            <person name="LaButti K."/>
            <person name="Lipzen A."/>
            <person name="Morin E."/>
            <person name="Grigoriev I.V."/>
            <person name="Henrissat B."/>
            <person name="Lindahl B."/>
            <person name="Martin F."/>
        </authorList>
    </citation>
    <scope>NUCLEOTIDE SEQUENCE</scope>
    <source>
        <strain evidence="2">JB14</strain>
    </source>
</reference>
<sequence>MEINALIYTHSKARNGVLLHLQHYAGSICKASARTVPTARFVMIKVPPSSVSPRPGSANSLATDISSQLSPLKNLNMLQMRSMPTSPSASPRPASSASLRVPAQTSDASVSEVSSSVDTDAGDRQETSENHVTGNWETMDNDAIPSADASASTENATSDMGQDTSSYHGNWETMDDTVRAPDVPANSINESEEFRHDEPPSASVNPPPTGFPPPFMMYAQPYYDPNLYAPASQSTQNNAPHPYHSYASSFATVSGDVSTVSTAFCLRFLSSWSCMSV</sequence>
<organism evidence="2 3">
    <name type="scientific">Gymnopus androsaceus JB14</name>
    <dbReference type="NCBI Taxonomy" id="1447944"/>
    <lineage>
        <taxon>Eukaryota</taxon>
        <taxon>Fungi</taxon>
        <taxon>Dikarya</taxon>
        <taxon>Basidiomycota</taxon>
        <taxon>Agaricomycotina</taxon>
        <taxon>Agaricomycetes</taxon>
        <taxon>Agaricomycetidae</taxon>
        <taxon>Agaricales</taxon>
        <taxon>Marasmiineae</taxon>
        <taxon>Omphalotaceae</taxon>
        <taxon>Gymnopus</taxon>
    </lineage>
</organism>
<gene>
    <name evidence="2" type="ORF">BT96DRAFT_673871</name>
</gene>